<accession>A0ABX5K9S0</accession>
<name>A0ABX5K9S0_9BURK</name>
<dbReference type="EMBL" id="QEOB01000042">
    <property type="protein sequence ID" value="PVX61288.1"/>
    <property type="molecule type" value="Genomic_DNA"/>
</dbReference>
<reference evidence="1 2" key="1">
    <citation type="submission" date="2018-05" db="EMBL/GenBank/DDBJ databases">
        <title>Genomic Encyclopedia of Type Strains, Phase IV (KMG-V): Genome sequencing to study the core and pangenomes of soil and plant-associated prokaryotes.</title>
        <authorList>
            <person name="Whitman W."/>
        </authorList>
    </citation>
    <scope>NUCLEOTIDE SEQUENCE [LARGE SCALE GENOMIC DNA]</scope>
    <source>
        <strain evidence="1 2">SCZa-39</strain>
    </source>
</reference>
<proteinExistence type="predicted"/>
<gene>
    <name evidence="1" type="ORF">C7402_14281</name>
</gene>
<protein>
    <recommendedName>
        <fullName evidence="3">LysM domain-containing protein</fullName>
    </recommendedName>
</protein>
<dbReference type="Proteomes" id="UP000245712">
    <property type="component" value="Unassembled WGS sequence"/>
</dbReference>
<evidence type="ECO:0000313" key="2">
    <source>
        <dbReference type="Proteomes" id="UP000245712"/>
    </source>
</evidence>
<evidence type="ECO:0008006" key="3">
    <source>
        <dbReference type="Google" id="ProtNLM"/>
    </source>
</evidence>
<feature type="non-terminal residue" evidence="1">
    <location>
        <position position="155"/>
    </location>
</feature>
<dbReference type="RefSeq" id="WP_133254667.1">
    <property type="nucleotide sequence ID" value="NZ_QEOB01000042.1"/>
</dbReference>
<comment type="caution">
    <text evidence="1">The sequence shown here is derived from an EMBL/GenBank/DDBJ whole genome shotgun (WGS) entry which is preliminary data.</text>
</comment>
<sequence>MSRSGYSDDCDDQWGLIRWRGAVKASIRGARGQAALKELAAAMDAMPDKTLAAESLANEDGEFCTLGVLGQARGLDMAPIDPDDWEAVAKAFNLAPAMVREIVYENDECLYPWDWVDVEVYGPIRRYEPRIRSVRVAIPGETLGAQRWHRMRQWV</sequence>
<organism evidence="1 2">
    <name type="scientific">Paraburkholderia unamae</name>
    <dbReference type="NCBI Taxonomy" id="219649"/>
    <lineage>
        <taxon>Bacteria</taxon>
        <taxon>Pseudomonadati</taxon>
        <taxon>Pseudomonadota</taxon>
        <taxon>Betaproteobacteria</taxon>
        <taxon>Burkholderiales</taxon>
        <taxon>Burkholderiaceae</taxon>
        <taxon>Paraburkholderia</taxon>
    </lineage>
</organism>
<evidence type="ECO:0000313" key="1">
    <source>
        <dbReference type="EMBL" id="PVX61288.1"/>
    </source>
</evidence>
<keyword evidence="2" id="KW-1185">Reference proteome</keyword>